<feature type="compositionally biased region" description="Acidic residues" evidence="2">
    <location>
        <begin position="94"/>
        <end position="117"/>
    </location>
</feature>
<dbReference type="EMBL" id="CCKQ01016272">
    <property type="protein sequence ID" value="CDW88145.1"/>
    <property type="molecule type" value="Genomic_DNA"/>
</dbReference>
<organism evidence="3 4">
    <name type="scientific">Stylonychia lemnae</name>
    <name type="common">Ciliate</name>
    <dbReference type="NCBI Taxonomy" id="5949"/>
    <lineage>
        <taxon>Eukaryota</taxon>
        <taxon>Sar</taxon>
        <taxon>Alveolata</taxon>
        <taxon>Ciliophora</taxon>
        <taxon>Intramacronucleata</taxon>
        <taxon>Spirotrichea</taxon>
        <taxon>Stichotrichia</taxon>
        <taxon>Sporadotrichida</taxon>
        <taxon>Oxytrichidae</taxon>
        <taxon>Stylonychinae</taxon>
        <taxon>Stylonychia</taxon>
    </lineage>
</organism>
<name>A0A078B0G4_STYLE</name>
<feature type="region of interest" description="Disordered" evidence="2">
    <location>
        <begin position="88"/>
        <end position="129"/>
    </location>
</feature>
<proteinExistence type="predicted"/>
<feature type="compositionally biased region" description="Basic and acidic residues" evidence="2">
    <location>
        <begin position="118"/>
        <end position="129"/>
    </location>
</feature>
<accession>A0A078B0G4</accession>
<feature type="coiled-coil region" evidence="1">
    <location>
        <begin position="9"/>
        <end position="36"/>
    </location>
</feature>
<protein>
    <submittedName>
        <fullName evidence="3">Uncharacterized protein</fullName>
    </submittedName>
</protein>
<evidence type="ECO:0000256" key="2">
    <source>
        <dbReference type="SAM" id="MobiDB-lite"/>
    </source>
</evidence>
<evidence type="ECO:0000313" key="4">
    <source>
        <dbReference type="Proteomes" id="UP000039865"/>
    </source>
</evidence>
<evidence type="ECO:0000256" key="1">
    <source>
        <dbReference type="SAM" id="Coils"/>
    </source>
</evidence>
<dbReference type="Proteomes" id="UP000039865">
    <property type="component" value="Unassembled WGS sequence"/>
</dbReference>
<sequence>MNDAMFLGESMLNKELDELRAKVSALNKRLSTWDKVINDLKEVEEYCPEMYKPEKVLHSEKLRQETFAHKEAVMLRIELIEEELRELEQNSSDEWYDDESAEAYTESDMDDNGVELNEDSKETSSLSDERKDFLTNSQIESQTLLKLVEVSTTIIQDESFIGTMTPKQTRVSHATILAQIQLEAHLEQESPKLPDSSHEQPCISFQQVLAFTLEQVQSYQYSILDVRPRYLWEMKKRKESDQKQQQDLEEQGTLSLSMVKIRDSIYSKDPRLLQTIDQMCYYTQLFSRQVLLLGTNRQPYCLVFEESRSKQIIVQVSQTLNKPQDLREGRHVFEWWQEQYKATALSEGESIDSPISLLLPQDLRAGRYIFEWWQDLQRGTQDLKMAQSIESDLAIRKISTSLGNLDYCTIEEAQFPLVRRQFPKKDFSSQEEDDLSPINLEVGKEDDLSPQKSPYCFELTKILQYFPQAQRKEAGNSPHGIIPCCGNHGYSTIYSMITQCRGIEIPDSQTEETFKNFTANLTVRISQYYEEFLRISKVSQTYQTAQHFLLYLVLAAVIQCRLPVHSQNHYQLSSSVISTIESGDYSKFPTELRQYNKQEDTLGICINTVEVSATSLILMIASLHLQEISVSLLRRVIPRLERLKIRVILSDYSVTEQQLVIIKQIFGYNYLKMTAQQNSSRDQDWYFRVCLPGANLVFFAPQELWTTEISLSSHDFFACAEVIGPSFKSFFEMLDFSVILQTLNQTRTNLYSEQALLRCLGWQNEYR</sequence>
<dbReference type="AlphaFoldDB" id="A0A078B0G4"/>
<evidence type="ECO:0000313" key="3">
    <source>
        <dbReference type="EMBL" id="CDW88145.1"/>
    </source>
</evidence>
<dbReference type="InParanoid" id="A0A078B0G4"/>
<keyword evidence="1" id="KW-0175">Coiled coil</keyword>
<gene>
    <name evidence="3" type="primary">Contig19166.g20326</name>
    <name evidence="3" type="ORF">STYLEM_17262</name>
</gene>
<keyword evidence="4" id="KW-1185">Reference proteome</keyword>
<reference evidence="3 4" key="1">
    <citation type="submission" date="2014-06" db="EMBL/GenBank/DDBJ databases">
        <authorList>
            <person name="Swart Estienne"/>
        </authorList>
    </citation>
    <scope>NUCLEOTIDE SEQUENCE [LARGE SCALE GENOMIC DNA]</scope>
    <source>
        <strain evidence="3 4">130c</strain>
    </source>
</reference>